<evidence type="ECO:0000256" key="1">
    <source>
        <dbReference type="SAM" id="MobiDB-lite"/>
    </source>
</evidence>
<accession>A0AAP0NJY5</accession>
<feature type="region of interest" description="Disordered" evidence="1">
    <location>
        <begin position="1"/>
        <end position="138"/>
    </location>
</feature>
<proteinExistence type="predicted"/>
<dbReference type="Proteomes" id="UP001415857">
    <property type="component" value="Unassembled WGS sequence"/>
</dbReference>
<evidence type="ECO:0000313" key="2">
    <source>
        <dbReference type="EMBL" id="KAK9272184.1"/>
    </source>
</evidence>
<dbReference type="EMBL" id="JBBPBK010000013">
    <property type="protein sequence ID" value="KAK9272184.1"/>
    <property type="molecule type" value="Genomic_DNA"/>
</dbReference>
<protein>
    <submittedName>
        <fullName evidence="2">Uncharacterized protein</fullName>
    </submittedName>
</protein>
<name>A0AAP0NJY5_LIQFO</name>
<dbReference type="PANTHER" id="PTHR33673:SF36">
    <property type="entry name" value="MYB-LIKE PROTEIN Q"/>
    <property type="match status" value="1"/>
</dbReference>
<keyword evidence="3" id="KW-1185">Reference proteome</keyword>
<feature type="compositionally biased region" description="Polar residues" evidence="1">
    <location>
        <begin position="54"/>
        <end position="138"/>
    </location>
</feature>
<dbReference type="PANTHER" id="PTHR33673">
    <property type="entry name" value="SUPPRESSOR SRP40-LIKE PROTEIN"/>
    <property type="match status" value="1"/>
</dbReference>
<feature type="compositionally biased region" description="Low complexity" evidence="1">
    <location>
        <begin position="34"/>
        <end position="44"/>
    </location>
</feature>
<gene>
    <name evidence="2" type="ORF">L1049_002555</name>
</gene>
<evidence type="ECO:0000313" key="3">
    <source>
        <dbReference type="Proteomes" id="UP001415857"/>
    </source>
</evidence>
<comment type="caution">
    <text evidence="2">The sequence shown here is derived from an EMBL/GenBank/DDBJ whole genome shotgun (WGS) entry which is preliminary data.</text>
</comment>
<sequence>MDHECGRGSVKHLRTDFEAIYDEAEPPLSQGKRSASSSSSDSSSPELDVGEKNVLSSSLLKSEQNDLGPQGPISSPKVSPNTSVVSMSGSAMQSPNTSVVSMSGSAMQSPNTSVVSMSGSAMQSPNTSVASMSGSAMQSPTVQMMGRTGGYDPNRIPACVFSSKPATPMEWSVASNESLFSIHIGNTSFSRDHFILLTKSQELTKPEDMSNLPTNLPSVTEAMETERSANLRKESKVTEVSAETTKVVLSETIEDHSKEKLPPAEGVHYSVCTSYPSDGRGNSINSFAFPVLVGEEGRNSSVKEDPQKQQSQPLCPGATPNATGTNWFLCFCCCPLRC</sequence>
<organism evidence="2 3">
    <name type="scientific">Liquidambar formosana</name>
    <name type="common">Formosan gum</name>
    <dbReference type="NCBI Taxonomy" id="63359"/>
    <lineage>
        <taxon>Eukaryota</taxon>
        <taxon>Viridiplantae</taxon>
        <taxon>Streptophyta</taxon>
        <taxon>Embryophyta</taxon>
        <taxon>Tracheophyta</taxon>
        <taxon>Spermatophyta</taxon>
        <taxon>Magnoliopsida</taxon>
        <taxon>eudicotyledons</taxon>
        <taxon>Gunneridae</taxon>
        <taxon>Pentapetalae</taxon>
        <taxon>Saxifragales</taxon>
        <taxon>Altingiaceae</taxon>
        <taxon>Liquidambar</taxon>
    </lineage>
</organism>
<reference evidence="2 3" key="1">
    <citation type="journal article" date="2024" name="Plant J.">
        <title>Genome sequences and population genomics reveal climatic adaptation and genomic divergence between two closely related sweetgum species.</title>
        <authorList>
            <person name="Xu W.Q."/>
            <person name="Ren C.Q."/>
            <person name="Zhang X.Y."/>
            <person name="Comes H.P."/>
            <person name="Liu X.H."/>
            <person name="Li Y.G."/>
            <person name="Kettle C.J."/>
            <person name="Jalonen R."/>
            <person name="Gaisberger H."/>
            <person name="Ma Y.Z."/>
            <person name="Qiu Y.X."/>
        </authorList>
    </citation>
    <scope>NUCLEOTIDE SEQUENCE [LARGE SCALE GENOMIC DNA]</scope>
    <source>
        <strain evidence="2">Hangzhou</strain>
    </source>
</reference>
<dbReference type="AlphaFoldDB" id="A0AAP0NJY5"/>